<dbReference type="AlphaFoldDB" id="A0A5E4N8J6"/>
<keyword evidence="4" id="KW-1185">Reference proteome</keyword>
<dbReference type="Proteomes" id="UP000325440">
    <property type="component" value="Unassembled WGS sequence"/>
</dbReference>
<evidence type="ECO:0000313" key="4">
    <source>
        <dbReference type="Proteomes" id="UP000325440"/>
    </source>
</evidence>
<evidence type="ECO:0000256" key="1">
    <source>
        <dbReference type="SAM" id="MobiDB-lite"/>
    </source>
</evidence>
<dbReference type="EMBL" id="CABPRJ010001911">
    <property type="protein sequence ID" value="VVC40983.1"/>
    <property type="molecule type" value="Genomic_DNA"/>
</dbReference>
<name>A0A5E4N8J6_9HEMI</name>
<feature type="region of interest" description="Disordered" evidence="1">
    <location>
        <begin position="127"/>
        <end position="147"/>
    </location>
</feature>
<reference evidence="3 4" key="1">
    <citation type="submission" date="2019-08" db="EMBL/GenBank/DDBJ databases">
        <authorList>
            <person name="Alioto T."/>
            <person name="Alioto T."/>
            <person name="Gomez Garrido J."/>
        </authorList>
    </citation>
    <scope>NUCLEOTIDE SEQUENCE [LARGE SCALE GENOMIC DNA]</scope>
</reference>
<dbReference type="OrthoDB" id="6626926at2759"/>
<keyword evidence="2" id="KW-0732">Signal</keyword>
<protein>
    <submittedName>
        <fullName evidence="3">Uncharacterized protein</fullName>
    </submittedName>
</protein>
<accession>A0A5E4N8J6</accession>
<evidence type="ECO:0000256" key="2">
    <source>
        <dbReference type="SAM" id="SignalP"/>
    </source>
</evidence>
<gene>
    <name evidence="3" type="ORF">CINCED_3A013959</name>
</gene>
<organism evidence="3 4">
    <name type="scientific">Cinara cedri</name>
    <dbReference type="NCBI Taxonomy" id="506608"/>
    <lineage>
        <taxon>Eukaryota</taxon>
        <taxon>Metazoa</taxon>
        <taxon>Ecdysozoa</taxon>
        <taxon>Arthropoda</taxon>
        <taxon>Hexapoda</taxon>
        <taxon>Insecta</taxon>
        <taxon>Pterygota</taxon>
        <taxon>Neoptera</taxon>
        <taxon>Paraneoptera</taxon>
        <taxon>Hemiptera</taxon>
        <taxon>Sternorrhyncha</taxon>
        <taxon>Aphidomorpha</taxon>
        <taxon>Aphidoidea</taxon>
        <taxon>Aphididae</taxon>
        <taxon>Lachninae</taxon>
        <taxon>Cinara</taxon>
    </lineage>
</organism>
<proteinExistence type="predicted"/>
<feature type="chain" id="PRO_5022999491" evidence="2">
    <location>
        <begin position="35"/>
        <end position="168"/>
    </location>
</feature>
<evidence type="ECO:0000313" key="3">
    <source>
        <dbReference type="EMBL" id="VVC40983.1"/>
    </source>
</evidence>
<sequence length="168" mass="18460">MGRSSIPCHSLADRCGRCIAALLVLMQLTDLAACGQTYFRRSEVDLMQIKHNIINGLNLDKLPDMAQVDISNDEFHCKYLEYFWRLYANDDGDDETAAVINGTSRGDDNGVSSVGVRGRTVIHDVDVGSPVPVPEGRAKSSGMSRSRISRNDLTENVVMVSLIKGDEK</sequence>
<feature type="signal peptide" evidence="2">
    <location>
        <begin position="1"/>
        <end position="34"/>
    </location>
</feature>